<accession>A0A0D8HER6</accession>
<dbReference type="Pfam" id="PF13411">
    <property type="entry name" value="MerR_1"/>
    <property type="match status" value="1"/>
</dbReference>
<dbReference type="GO" id="GO:0003700">
    <property type="term" value="F:DNA-binding transcription factor activity"/>
    <property type="evidence" value="ECO:0007669"/>
    <property type="project" value="InterPro"/>
</dbReference>
<keyword evidence="5" id="KW-1185">Reference proteome</keyword>
<feature type="compositionally biased region" description="Low complexity" evidence="2">
    <location>
        <begin position="195"/>
        <end position="215"/>
    </location>
</feature>
<feature type="region of interest" description="Disordered" evidence="2">
    <location>
        <begin position="272"/>
        <end position="319"/>
    </location>
</feature>
<gene>
    <name evidence="4" type="ORF">AXFE_27990</name>
</gene>
<organism evidence="4 5">
    <name type="scientific">Acidithrix ferrooxidans</name>
    <dbReference type="NCBI Taxonomy" id="1280514"/>
    <lineage>
        <taxon>Bacteria</taxon>
        <taxon>Bacillati</taxon>
        <taxon>Actinomycetota</taxon>
        <taxon>Acidimicrobiia</taxon>
        <taxon>Acidimicrobiales</taxon>
        <taxon>Acidimicrobiaceae</taxon>
        <taxon>Acidithrix</taxon>
    </lineage>
</organism>
<dbReference type="AlphaFoldDB" id="A0A0D8HER6"/>
<evidence type="ECO:0000256" key="1">
    <source>
        <dbReference type="ARBA" id="ARBA00023125"/>
    </source>
</evidence>
<dbReference type="InterPro" id="IPR009061">
    <property type="entry name" value="DNA-bd_dom_put_sf"/>
</dbReference>
<dbReference type="InterPro" id="IPR000551">
    <property type="entry name" value="MerR-type_HTH_dom"/>
</dbReference>
<dbReference type="SUPFAM" id="SSF46955">
    <property type="entry name" value="Putative DNA-binding domain"/>
    <property type="match status" value="1"/>
</dbReference>
<comment type="caution">
    <text evidence="4">The sequence shown here is derived from an EMBL/GenBank/DDBJ whole genome shotgun (WGS) entry which is preliminary data.</text>
</comment>
<evidence type="ECO:0000256" key="2">
    <source>
        <dbReference type="SAM" id="MobiDB-lite"/>
    </source>
</evidence>
<dbReference type="EMBL" id="JXYS01000087">
    <property type="protein sequence ID" value="KJF16354.1"/>
    <property type="molecule type" value="Genomic_DNA"/>
</dbReference>
<keyword evidence="1" id="KW-0238">DNA-binding</keyword>
<protein>
    <submittedName>
        <fullName evidence="4">MerR family regulatory protein</fullName>
    </submittedName>
</protein>
<dbReference type="Gene3D" id="1.10.1660.10">
    <property type="match status" value="1"/>
</dbReference>
<sequence length="564" mass="61613">MGAEDPELPLSIGETLTLLQKEFPDISMSKIRFLESQGLIAPERTTSGFRKFVAKDIERLASILRLQRDQYLPLRVIREQFGLDQLERSVGGRRTKADRATRNDQPLLGLENEKAFEIEGISPATEGSTSTRSEDLEVENPAVGRVVAYRSGSRPHTKRSELLELPCDKEDSTLDAEFLRDINKLTRSDIPSKLNLSDLVPLDSPSSPTPSSLTPGVEPLVGDSVAKGGELKKPLRKRSRQIDDSPKPSFKAEDFPEPFEIDLSVATSSDFVVDKAQKEPNGPIESVGADESPESDGEIAAVANDPQLSQSPNLIGDGSLEATSVEPVMPSAILASGDSHVSSTKRRRTPRPVGPREATTNFSNPSREVVESNPDLSQQAEPKVPDIQIGRPLAKVQDNALQGEPIGKTPRHRVPRTNSAKAIVGALNPAAQDVPEGFLTLKGLTREAGVTEVFLTELDAFGIVKGRRHQGSLIYPRRSVELVKLCKSLSQLGFGPRHLKSIRVSVEKEYGMFEQIIATALGGSNARSKRRAKETAKILEENVDRFRSILLGDLIAQLLGDQQR</sequence>
<reference evidence="4 5" key="1">
    <citation type="submission" date="2015-01" db="EMBL/GenBank/DDBJ databases">
        <title>Draft genome of the acidophilic iron oxidizer Acidithrix ferrooxidans strain Py-F3.</title>
        <authorList>
            <person name="Poehlein A."/>
            <person name="Eisen S."/>
            <person name="Schloemann M."/>
            <person name="Johnson B.D."/>
            <person name="Daniel R."/>
            <person name="Muehling M."/>
        </authorList>
    </citation>
    <scope>NUCLEOTIDE SEQUENCE [LARGE SCALE GENOMIC DNA]</scope>
    <source>
        <strain evidence="4 5">Py-F3</strain>
    </source>
</reference>
<dbReference type="PROSITE" id="PS50937">
    <property type="entry name" value="HTH_MERR_2"/>
    <property type="match status" value="1"/>
</dbReference>
<dbReference type="GO" id="GO:0003677">
    <property type="term" value="F:DNA binding"/>
    <property type="evidence" value="ECO:0007669"/>
    <property type="project" value="UniProtKB-KW"/>
</dbReference>
<dbReference type="CDD" id="cd00592">
    <property type="entry name" value="HTH_MerR-like"/>
    <property type="match status" value="1"/>
</dbReference>
<feature type="region of interest" description="Disordered" evidence="2">
    <location>
        <begin position="334"/>
        <end position="383"/>
    </location>
</feature>
<dbReference type="RefSeq" id="WP_052606483.1">
    <property type="nucleotide sequence ID" value="NZ_JXYS01000087.1"/>
</dbReference>
<dbReference type="SMART" id="SM00422">
    <property type="entry name" value="HTH_MERR"/>
    <property type="match status" value="1"/>
</dbReference>
<evidence type="ECO:0000313" key="4">
    <source>
        <dbReference type="EMBL" id="KJF16354.1"/>
    </source>
</evidence>
<evidence type="ECO:0000259" key="3">
    <source>
        <dbReference type="PROSITE" id="PS50937"/>
    </source>
</evidence>
<dbReference type="Proteomes" id="UP000032360">
    <property type="component" value="Unassembled WGS sequence"/>
</dbReference>
<feature type="domain" description="HTH merR-type" evidence="3">
    <location>
        <begin position="31"/>
        <end position="83"/>
    </location>
</feature>
<dbReference type="PANTHER" id="PTHR30204">
    <property type="entry name" value="REDOX-CYCLING DRUG-SENSING TRANSCRIPTIONAL ACTIVATOR SOXR"/>
    <property type="match status" value="1"/>
</dbReference>
<proteinExistence type="predicted"/>
<feature type="compositionally biased region" description="Basic and acidic residues" evidence="2">
    <location>
        <begin position="240"/>
        <end position="254"/>
    </location>
</feature>
<name>A0A0D8HER6_9ACTN</name>
<feature type="region of interest" description="Disordered" evidence="2">
    <location>
        <begin position="195"/>
        <end position="256"/>
    </location>
</feature>
<dbReference type="STRING" id="1280514.AXFE_27990"/>
<evidence type="ECO:0000313" key="5">
    <source>
        <dbReference type="Proteomes" id="UP000032360"/>
    </source>
</evidence>
<dbReference type="PANTHER" id="PTHR30204:SF89">
    <property type="entry name" value="HTH MERR-TYPE DOMAIN-CONTAINING PROTEIN"/>
    <property type="match status" value="1"/>
</dbReference>
<dbReference type="InterPro" id="IPR047057">
    <property type="entry name" value="MerR_fam"/>
</dbReference>